<feature type="compositionally biased region" description="Polar residues" evidence="6">
    <location>
        <begin position="301"/>
        <end position="319"/>
    </location>
</feature>
<evidence type="ECO:0000256" key="4">
    <source>
        <dbReference type="ARBA" id="ARBA00023242"/>
    </source>
</evidence>
<proteinExistence type="predicted"/>
<reference evidence="8" key="1">
    <citation type="journal article" date="2023" name="Mol. Phylogenet. Evol.">
        <title>Genome-scale phylogeny and comparative genomics of the fungal order Sordariales.</title>
        <authorList>
            <person name="Hensen N."/>
            <person name="Bonometti L."/>
            <person name="Westerberg I."/>
            <person name="Brannstrom I.O."/>
            <person name="Guillou S."/>
            <person name="Cros-Aarteil S."/>
            <person name="Calhoun S."/>
            <person name="Haridas S."/>
            <person name="Kuo A."/>
            <person name="Mondo S."/>
            <person name="Pangilinan J."/>
            <person name="Riley R."/>
            <person name="LaButti K."/>
            <person name="Andreopoulos B."/>
            <person name="Lipzen A."/>
            <person name="Chen C."/>
            <person name="Yan M."/>
            <person name="Daum C."/>
            <person name="Ng V."/>
            <person name="Clum A."/>
            <person name="Steindorff A."/>
            <person name="Ohm R.A."/>
            <person name="Martin F."/>
            <person name="Silar P."/>
            <person name="Natvig D.O."/>
            <person name="Lalanne C."/>
            <person name="Gautier V."/>
            <person name="Ament-Velasquez S.L."/>
            <person name="Kruys A."/>
            <person name="Hutchinson M.I."/>
            <person name="Powell A.J."/>
            <person name="Barry K."/>
            <person name="Miller A.N."/>
            <person name="Grigoriev I.V."/>
            <person name="Debuchy R."/>
            <person name="Gladieux P."/>
            <person name="Hiltunen Thoren M."/>
            <person name="Johannesson H."/>
        </authorList>
    </citation>
    <scope>NUCLEOTIDE SEQUENCE</scope>
    <source>
        <strain evidence="8">PSN309</strain>
    </source>
</reference>
<dbReference type="PANTHER" id="PTHR46078:SF2">
    <property type="entry name" value="FORK-HEAD DOMAIN-CONTAINING PROTEIN"/>
    <property type="match status" value="1"/>
</dbReference>
<reference evidence="8" key="2">
    <citation type="submission" date="2023-05" db="EMBL/GenBank/DDBJ databases">
        <authorList>
            <consortium name="Lawrence Berkeley National Laboratory"/>
            <person name="Steindorff A."/>
            <person name="Hensen N."/>
            <person name="Bonometti L."/>
            <person name="Westerberg I."/>
            <person name="Brannstrom I.O."/>
            <person name="Guillou S."/>
            <person name="Cros-Aarteil S."/>
            <person name="Calhoun S."/>
            <person name="Haridas S."/>
            <person name="Kuo A."/>
            <person name="Mondo S."/>
            <person name="Pangilinan J."/>
            <person name="Riley R."/>
            <person name="Labutti K."/>
            <person name="Andreopoulos B."/>
            <person name="Lipzen A."/>
            <person name="Chen C."/>
            <person name="Yanf M."/>
            <person name="Daum C."/>
            <person name="Ng V."/>
            <person name="Clum A."/>
            <person name="Ohm R."/>
            <person name="Martin F."/>
            <person name="Silar P."/>
            <person name="Natvig D."/>
            <person name="Lalanne C."/>
            <person name="Gautier V."/>
            <person name="Ament-Velasquez S.L."/>
            <person name="Kruys A."/>
            <person name="Hutchinson M.I."/>
            <person name="Powell A.J."/>
            <person name="Barry K."/>
            <person name="Miller A.N."/>
            <person name="Grigoriev I.V."/>
            <person name="Debuchy R."/>
            <person name="Gladieux P."/>
            <person name="Thoren M.H."/>
            <person name="Johannesson H."/>
        </authorList>
    </citation>
    <scope>NUCLEOTIDE SEQUENCE</scope>
    <source>
        <strain evidence="8">PSN309</strain>
    </source>
</reference>
<name>A0AAN6WN79_9PEZI</name>
<gene>
    <name evidence="8" type="ORF">QBC35DRAFT_33553</name>
</gene>
<feature type="region of interest" description="Disordered" evidence="6">
    <location>
        <begin position="290"/>
        <end position="377"/>
    </location>
</feature>
<feature type="compositionally biased region" description="Basic and acidic residues" evidence="6">
    <location>
        <begin position="459"/>
        <end position="474"/>
    </location>
</feature>
<dbReference type="Pfam" id="PF00250">
    <property type="entry name" value="Forkhead"/>
    <property type="match status" value="1"/>
</dbReference>
<comment type="subcellular location">
    <subcellularLocation>
        <location evidence="5">Nucleus</location>
    </subcellularLocation>
</comment>
<feature type="compositionally biased region" description="Basic residues" evidence="6">
    <location>
        <begin position="592"/>
        <end position="603"/>
    </location>
</feature>
<dbReference type="GO" id="GO:0005634">
    <property type="term" value="C:nucleus"/>
    <property type="evidence" value="ECO:0007669"/>
    <property type="project" value="UniProtKB-SubCell"/>
</dbReference>
<protein>
    <recommendedName>
        <fullName evidence="7">Fork-head domain-containing protein</fullName>
    </recommendedName>
</protein>
<feature type="compositionally biased region" description="Low complexity" evidence="6">
    <location>
        <begin position="186"/>
        <end position="199"/>
    </location>
</feature>
<dbReference type="GO" id="GO:0000981">
    <property type="term" value="F:DNA-binding transcription factor activity, RNA polymerase II-specific"/>
    <property type="evidence" value="ECO:0007669"/>
    <property type="project" value="TreeGrafter"/>
</dbReference>
<evidence type="ECO:0000259" key="7">
    <source>
        <dbReference type="PROSITE" id="PS50039"/>
    </source>
</evidence>
<dbReference type="InterPro" id="IPR036390">
    <property type="entry name" value="WH_DNA-bd_sf"/>
</dbReference>
<dbReference type="InterPro" id="IPR045912">
    <property type="entry name" value="FOXJ2/3-like"/>
</dbReference>
<dbReference type="SMART" id="SM00339">
    <property type="entry name" value="FH"/>
    <property type="match status" value="1"/>
</dbReference>
<keyword evidence="9" id="KW-1185">Reference proteome</keyword>
<dbReference type="InterPro" id="IPR036388">
    <property type="entry name" value="WH-like_DNA-bd_sf"/>
</dbReference>
<evidence type="ECO:0000256" key="6">
    <source>
        <dbReference type="SAM" id="MobiDB-lite"/>
    </source>
</evidence>
<feature type="region of interest" description="Disordered" evidence="6">
    <location>
        <begin position="440"/>
        <end position="497"/>
    </location>
</feature>
<evidence type="ECO:0000256" key="3">
    <source>
        <dbReference type="ARBA" id="ARBA00023163"/>
    </source>
</evidence>
<keyword evidence="4 5" id="KW-0539">Nucleus</keyword>
<feature type="compositionally biased region" description="Polar residues" evidence="6">
    <location>
        <begin position="336"/>
        <end position="346"/>
    </location>
</feature>
<evidence type="ECO:0000313" key="8">
    <source>
        <dbReference type="EMBL" id="KAK4184934.1"/>
    </source>
</evidence>
<feature type="compositionally biased region" description="Low complexity" evidence="6">
    <location>
        <begin position="477"/>
        <end position="497"/>
    </location>
</feature>
<organism evidence="8 9">
    <name type="scientific">Podospora australis</name>
    <dbReference type="NCBI Taxonomy" id="1536484"/>
    <lineage>
        <taxon>Eukaryota</taxon>
        <taxon>Fungi</taxon>
        <taxon>Dikarya</taxon>
        <taxon>Ascomycota</taxon>
        <taxon>Pezizomycotina</taxon>
        <taxon>Sordariomycetes</taxon>
        <taxon>Sordariomycetidae</taxon>
        <taxon>Sordariales</taxon>
        <taxon>Podosporaceae</taxon>
        <taxon>Podospora</taxon>
    </lineage>
</organism>
<evidence type="ECO:0000256" key="1">
    <source>
        <dbReference type="ARBA" id="ARBA00023015"/>
    </source>
</evidence>
<feature type="region of interest" description="Disordered" evidence="6">
    <location>
        <begin position="1"/>
        <end position="23"/>
    </location>
</feature>
<dbReference type="GO" id="GO:0000978">
    <property type="term" value="F:RNA polymerase II cis-regulatory region sequence-specific DNA binding"/>
    <property type="evidence" value="ECO:0007669"/>
    <property type="project" value="TreeGrafter"/>
</dbReference>
<feature type="region of interest" description="Disordered" evidence="6">
    <location>
        <begin position="671"/>
        <end position="703"/>
    </location>
</feature>
<feature type="compositionally biased region" description="Low complexity" evidence="6">
    <location>
        <begin position="362"/>
        <end position="376"/>
    </location>
</feature>
<feature type="domain" description="Fork-head" evidence="7">
    <location>
        <begin position="379"/>
        <end position="523"/>
    </location>
</feature>
<feature type="compositionally biased region" description="Polar residues" evidence="6">
    <location>
        <begin position="525"/>
        <end position="542"/>
    </location>
</feature>
<feature type="compositionally biased region" description="Polar residues" evidence="6">
    <location>
        <begin position="152"/>
        <end position="170"/>
    </location>
</feature>
<dbReference type="PROSITE" id="PS50039">
    <property type="entry name" value="FORK_HEAD_3"/>
    <property type="match status" value="1"/>
</dbReference>
<dbReference type="SUPFAM" id="SSF46785">
    <property type="entry name" value="Winged helix' DNA-binding domain"/>
    <property type="match status" value="1"/>
</dbReference>
<dbReference type="AlphaFoldDB" id="A0AAN6WN79"/>
<evidence type="ECO:0000313" key="9">
    <source>
        <dbReference type="Proteomes" id="UP001302126"/>
    </source>
</evidence>
<dbReference type="Gene3D" id="1.10.10.10">
    <property type="entry name" value="Winged helix-like DNA-binding domain superfamily/Winged helix DNA-binding domain"/>
    <property type="match status" value="1"/>
</dbReference>
<feature type="compositionally biased region" description="Low complexity" evidence="6">
    <location>
        <begin position="553"/>
        <end position="591"/>
    </location>
</feature>
<evidence type="ECO:0000256" key="2">
    <source>
        <dbReference type="ARBA" id="ARBA00023125"/>
    </source>
</evidence>
<feature type="compositionally biased region" description="Polar residues" evidence="6">
    <location>
        <begin position="200"/>
        <end position="211"/>
    </location>
</feature>
<feature type="compositionally biased region" description="Low complexity" evidence="6">
    <location>
        <begin position="688"/>
        <end position="703"/>
    </location>
</feature>
<feature type="DNA-binding region" description="Fork-head" evidence="5">
    <location>
        <begin position="379"/>
        <end position="523"/>
    </location>
</feature>
<dbReference type="Proteomes" id="UP001302126">
    <property type="component" value="Unassembled WGS sequence"/>
</dbReference>
<feature type="compositionally biased region" description="Low complexity" evidence="6">
    <location>
        <begin position="239"/>
        <end position="250"/>
    </location>
</feature>
<comment type="caution">
    <text evidence="8">The sequence shown here is derived from an EMBL/GenBank/DDBJ whole genome shotgun (WGS) entry which is preliminary data.</text>
</comment>
<feature type="region of interest" description="Disordered" evidence="6">
    <location>
        <begin position="515"/>
        <end position="603"/>
    </location>
</feature>
<keyword evidence="2 5" id="KW-0238">DNA-binding</keyword>
<dbReference type="EMBL" id="MU864468">
    <property type="protein sequence ID" value="KAK4184934.1"/>
    <property type="molecule type" value="Genomic_DNA"/>
</dbReference>
<evidence type="ECO:0000256" key="5">
    <source>
        <dbReference type="PROSITE-ProRule" id="PRU00089"/>
    </source>
</evidence>
<feature type="region of interest" description="Disordered" evidence="6">
    <location>
        <begin position="152"/>
        <end position="253"/>
    </location>
</feature>
<dbReference type="PROSITE" id="PS00658">
    <property type="entry name" value="FORK_HEAD_2"/>
    <property type="match status" value="1"/>
</dbReference>
<keyword evidence="1" id="KW-0805">Transcription regulation</keyword>
<accession>A0AAN6WN79</accession>
<dbReference type="InterPro" id="IPR030456">
    <property type="entry name" value="TF_fork_head_CS_2"/>
</dbReference>
<dbReference type="InterPro" id="IPR001766">
    <property type="entry name" value="Fork_head_dom"/>
</dbReference>
<keyword evidence="3" id="KW-0804">Transcription</keyword>
<sequence length="792" mass="84196">MSLYALYSTEDPESSSPSTAITTPDALAMDPELCSSITTTTSTSTTTTAPLVPANRITSRHPSVSQSPPNMSPLTHLETLYTVSPQKVVARTTSTTPDPTHAEGRLSVGMDGNYHQRTAAYIPASSEGGPSLWSASMTSQAGSDDLENYTFQGSRVSSGLPQSSPRTWTSPEHVRSLSWDTYPRQSSSSSSHLSPYSYHQTESGMSLTSFPNPDGLPYHHLQQSFDGSEAGEFQLPSRSQTEPYSTTTSSYPPPAEIVVSCGLSTPESNRALSPCSSTLGLKLDGAGSVVPSPKLPHSRHLSVSGTTSGTASEDLTGDSTPPPSIKEELESGGGQHCSSSRLTSGMPSPLIATEGGCGGGAPPSSSPSSGALGASGNKNGEEPYAKLIYRAFMSKPNHAMTLQEIYQWFRENTDKGKDDSKGWQNSIRHNLSMNMAFTKRERRRSSATTTTNALINEDGTSKEQPETAEPKELCLIDTTPGTSTSTSTTSDTAATSKKSTEWFLEEWAVQEGVQSTTRYRKGNQARRSGSGFNSGLLTPTSTSRHHNSYRPYGSSSHSRDSSTSASGGIRKPSSGGLLLGRGSRSASSSISSRHHPQLHHRASLSHHQLMPPQYHYTSPSRQYASMAMVTDSVYGHPAPQFYSQSSSSDTSMQDFLSATDPQLLRATSEGLLSDHEPVTPEPSPYELSSSSSQQQQQQQYYAAAAAAQLGYSHHPHHQHHQLPPHHMGHATGVYDEVVDRFGGWGSTGAGPTAIGYATVMGGDCTEATAAVSGPAAGTVLAAAGYQGHPYQV</sequence>
<dbReference type="PANTHER" id="PTHR46078">
    <property type="entry name" value="FORKHEAD BOX PROTEIN J2 FAMILY MEMBER"/>
    <property type="match status" value="1"/>
</dbReference>